<keyword evidence="2" id="KW-0808">Transferase</keyword>
<evidence type="ECO:0000259" key="1">
    <source>
        <dbReference type="Pfam" id="PF08241"/>
    </source>
</evidence>
<dbReference type="PANTHER" id="PTHR45036">
    <property type="entry name" value="METHYLTRANSFERASE LIKE 7B"/>
    <property type="match status" value="1"/>
</dbReference>
<dbReference type="PANTHER" id="PTHR45036:SF1">
    <property type="entry name" value="METHYLTRANSFERASE LIKE 7A"/>
    <property type="match status" value="1"/>
</dbReference>
<proteinExistence type="predicted"/>
<evidence type="ECO:0000313" key="2">
    <source>
        <dbReference type="EMBL" id="REH27644.1"/>
    </source>
</evidence>
<evidence type="ECO:0000313" key="3">
    <source>
        <dbReference type="Proteomes" id="UP000256269"/>
    </source>
</evidence>
<feature type="domain" description="Methyltransferase type 11" evidence="1">
    <location>
        <begin position="61"/>
        <end position="156"/>
    </location>
</feature>
<dbReference type="GO" id="GO:0032259">
    <property type="term" value="P:methylation"/>
    <property type="evidence" value="ECO:0007669"/>
    <property type="project" value="UniProtKB-KW"/>
</dbReference>
<dbReference type="InterPro" id="IPR052356">
    <property type="entry name" value="Thiol_S-MT"/>
</dbReference>
<dbReference type="Proteomes" id="UP000256269">
    <property type="component" value="Unassembled WGS sequence"/>
</dbReference>
<dbReference type="GO" id="GO:0008757">
    <property type="term" value="F:S-adenosylmethionine-dependent methyltransferase activity"/>
    <property type="evidence" value="ECO:0007669"/>
    <property type="project" value="InterPro"/>
</dbReference>
<dbReference type="Pfam" id="PF08241">
    <property type="entry name" value="Methyltransf_11"/>
    <property type="match status" value="1"/>
</dbReference>
<keyword evidence="3" id="KW-1185">Reference proteome</keyword>
<organism evidence="2 3">
    <name type="scientific">Kutzneria buriramensis</name>
    <dbReference type="NCBI Taxonomy" id="1045776"/>
    <lineage>
        <taxon>Bacteria</taxon>
        <taxon>Bacillati</taxon>
        <taxon>Actinomycetota</taxon>
        <taxon>Actinomycetes</taxon>
        <taxon>Pseudonocardiales</taxon>
        <taxon>Pseudonocardiaceae</taxon>
        <taxon>Kutzneria</taxon>
    </lineage>
</organism>
<dbReference type="EMBL" id="QUNO01000029">
    <property type="protein sequence ID" value="REH27644.1"/>
    <property type="molecule type" value="Genomic_DNA"/>
</dbReference>
<comment type="caution">
    <text evidence="2">The sequence shown here is derived from an EMBL/GenBank/DDBJ whole genome shotgun (WGS) entry which is preliminary data.</text>
</comment>
<protein>
    <submittedName>
        <fullName evidence="2">Methyltransferase family protein</fullName>
    </submittedName>
</protein>
<dbReference type="SUPFAM" id="SSF53335">
    <property type="entry name" value="S-adenosyl-L-methionine-dependent methyltransferases"/>
    <property type="match status" value="1"/>
</dbReference>
<dbReference type="AlphaFoldDB" id="A0A3E0GU80"/>
<name>A0A3E0GU80_9PSEU</name>
<keyword evidence="2" id="KW-0489">Methyltransferase</keyword>
<dbReference type="CDD" id="cd02440">
    <property type="entry name" value="AdoMet_MTases"/>
    <property type="match status" value="1"/>
</dbReference>
<dbReference type="InterPro" id="IPR029063">
    <property type="entry name" value="SAM-dependent_MTases_sf"/>
</dbReference>
<dbReference type="InterPro" id="IPR013216">
    <property type="entry name" value="Methyltransf_11"/>
</dbReference>
<dbReference type="Gene3D" id="3.40.50.150">
    <property type="entry name" value="Vaccinia Virus protein VP39"/>
    <property type="match status" value="1"/>
</dbReference>
<reference evidence="2 3" key="1">
    <citation type="submission" date="2018-08" db="EMBL/GenBank/DDBJ databases">
        <title>Genomic Encyclopedia of Archaeal and Bacterial Type Strains, Phase II (KMG-II): from individual species to whole genera.</title>
        <authorList>
            <person name="Goeker M."/>
        </authorList>
    </citation>
    <scope>NUCLEOTIDE SEQUENCE [LARGE SCALE GENOMIC DNA]</scope>
    <source>
        <strain evidence="2 3">DSM 45791</strain>
    </source>
</reference>
<sequence>MSTAANPPSFDFLEIEESEADMGIRSVLFAAGYDRLMADAEQLLLTGLRDRLLADASGDVLEIGGGTGASLAAYTPNVRSVTVTEPDVSMLRRLKRRAETADRPVTVLQAPAEDLPFEDNTFDTVVSSLVLCGVTDQQRALREIRRVLRSDGRLLFMEHVRSAEPGLARTQDRLNWLNRLVVGCECNRPTVTSIRDAGFTVGELGHHTMPKAPPMVRPVVVGTATCPAVTPAGDRQ</sequence>
<gene>
    <name evidence="2" type="ORF">BCF44_12932</name>
</gene>
<accession>A0A3E0GU80</accession>